<sequence length="546" mass="54096">MTGMATPRGLAQPVPSGASATGSALLGMVDRAERSASFARAGAGRRPRAWAAPIARPAARIAVAGGLTLAGWLLGAALSQANAASTDHSDYADRPIASTHDTDPEHRYAGTATSGTLTWAMPGAATGAKRASLHRFQVSADDYRPDVSFRPVTSVGSDPQNSGRHVSRPEPAAKVTKPAKLAKPKSQVKPKHHAPASNPAPEAATRPGLLSGASSEPQPSTSGEPEQGTLSGTSGEPEQGTLSGTSNASQPSTVSGASNASQPSTVSGASNAPQPGILSSTGNAPQPSILTSTSTSTASRPGLLSSITSALQSQPGGTAGHEPQQGLLGGLLGGSDRESGPGLLSGLLGSPEHGQPGLLDGILGTVDDTVDTTLHTTVTSVDTVIDTAPIRVVEQPVRPVEPAPSASGSVTASVPVTKLAKEPEAPVVVKASKQPVAVAHPAPARAVAAPPAAKQETQPAPPVKERSRAGGGSSGGGEGLPSAPAAPAAPASTASPGHDGSGGLRQLFALAGDGDTVTQLKLIGVSRDHEVDGAGRDAALPTTSPD</sequence>
<feature type="compositionally biased region" description="Low complexity" evidence="1">
    <location>
        <begin position="340"/>
        <end position="351"/>
    </location>
</feature>
<feature type="compositionally biased region" description="Low complexity" evidence="1">
    <location>
        <begin position="441"/>
        <end position="453"/>
    </location>
</feature>
<keyword evidence="3" id="KW-1185">Reference proteome</keyword>
<feature type="compositionally biased region" description="Basic residues" evidence="1">
    <location>
        <begin position="180"/>
        <end position="194"/>
    </location>
</feature>
<gene>
    <name evidence="2" type="ORF">ACFSUT_44575</name>
</gene>
<evidence type="ECO:0000313" key="2">
    <source>
        <dbReference type="EMBL" id="MFD2487412.1"/>
    </source>
</evidence>
<feature type="compositionally biased region" description="Gly residues" evidence="1">
    <location>
        <begin position="469"/>
        <end position="479"/>
    </location>
</feature>
<organism evidence="2 3">
    <name type="scientific">Amycolatopsis albidoflavus</name>
    <dbReference type="NCBI Taxonomy" id="102226"/>
    <lineage>
        <taxon>Bacteria</taxon>
        <taxon>Bacillati</taxon>
        <taxon>Actinomycetota</taxon>
        <taxon>Actinomycetes</taxon>
        <taxon>Pseudonocardiales</taxon>
        <taxon>Pseudonocardiaceae</taxon>
        <taxon>Amycolatopsis</taxon>
    </lineage>
</organism>
<feature type="region of interest" description="Disordered" evidence="1">
    <location>
        <begin position="441"/>
        <end position="506"/>
    </location>
</feature>
<feature type="region of interest" description="Disordered" evidence="1">
    <location>
        <begin position="86"/>
        <end position="114"/>
    </location>
</feature>
<proteinExistence type="predicted"/>
<dbReference type="EMBL" id="JBHUKQ010000026">
    <property type="protein sequence ID" value="MFD2487412.1"/>
    <property type="molecule type" value="Genomic_DNA"/>
</dbReference>
<protein>
    <submittedName>
        <fullName evidence="2">Uncharacterized protein</fullName>
    </submittedName>
</protein>
<feature type="compositionally biased region" description="Basic and acidic residues" evidence="1">
    <location>
        <begin position="526"/>
        <end position="535"/>
    </location>
</feature>
<accession>A0ABW5IF36</accession>
<reference evidence="3" key="1">
    <citation type="journal article" date="2019" name="Int. J. Syst. Evol. Microbiol.">
        <title>The Global Catalogue of Microorganisms (GCM) 10K type strain sequencing project: providing services to taxonomists for standard genome sequencing and annotation.</title>
        <authorList>
            <consortium name="The Broad Institute Genomics Platform"/>
            <consortium name="The Broad Institute Genome Sequencing Center for Infectious Disease"/>
            <person name="Wu L."/>
            <person name="Ma J."/>
        </authorList>
    </citation>
    <scope>NUCLEOTIDE SEQUENCE [LARGE SCALE GENOMIC DNA]</scope>
    <source>
        <strain evidence="3">CGMCC 4.7638</strain>
    </source>
</reference>
<feature type="compositionally biased region" description="Low complexity" evidence="1">
    <location>
        <begin position="480"/>
        <end position="497"/>
    </location>
</feature>
<feature type="compositionally biased region" description="Polar residues" evidence="1">
    <location>
        <begin position="305"/>
        <end position="316"/>
    </location>
</feature>
<feature type="compositionally biased region" description="Polar residues" evidence="1">
    <location>
        <begin position="212"/>
        <end position="290"/>
    </location>
</feature>
<evidence type="ECO:0000313" key="3">
    <source>
        <dbReference type="Proteomes" id="UP001597542"/>
    </source>
</evidence>
<evidence type="ECO:0000256" key="1">
    <source>
        <dbReference type="SAM" id="MobiDB-lite"/>
    </source>
</evidence>
<dbReference type="RefSeq" id="WP_377928331.1">
    <property type="nucleotide sequence ID" value="NZ_BAAAHV010000031.1"/>
</dbReference>
<feature type="region of interest" description="Disordered" evidence="1">
    <location>
        <begin position="525"/>
        <end position="546"/>
    </location>
</feature>
<dbReference type="Proteomes" id="UP001597542">
    <property type="component" value="Unassembled WGS sequence"/>
</dbReference>
<name>A0ABW5IF36_9PSEU</name>
<feature type="compositionally biased region" description="Polar residues" evidence="1">
    <location>
        <begin position="154"/>
        <end position="164"/>
    </location>
</feature>
<feature type="region of interest" description="Disordered" evidence="1">
    <location>
        <begin position="146"/>
        <end position="352"/>
    </location>
</feature>
<comment type="caution">
    <text evidence="2">The sequence shown here is derived from an EMBL/GenBank/DDBJ whole genome shotgun (WGS) entry which is preliminary data.</text>
</comment>